<name>A0A401P4I2_SCYTO</name>
<feature type="compositionally biased region" description="Polar residues" evidence="1">
    <location>
        <begin position="95"/>
        <end position="107"/>
    </location>
</feature>
<evidence type="ECO:0000256" key="1">
    <source>
        <dbReference type="SAM" id="MobiDB-lite"/>
    </source>
</evidence>
<proteinExistence type="predicted"/>
<keyword evidence="3" id="KW-1185">Reference proteome</keyword>
<feature type="region of interest" description="Disordered" evidence="1">
    <location>
        <begin position="77"/>
        <end position="111"/>
    </location>
</feature>
<organism evidence="2 3">
    <name type="scientific">Scyliorhinus torazame</name>
    <name type="common">Cloudy catshark</name>
    <name type="synonym">Catulus torazame</name>
    <dbReference type="NCBI Taxonomy" id="75743"/>
    <lineage>
        <taxon>Eukaryota</taxon>
        <taxon>Metazoa</taxon>
        <taxon>Chordata</taxon>
        <taxon>Craniata</taxon>
        <taxon>Vertebrata</taxon>
        <taxon>Chondrichthyes</taxon>
        <taxon>Elasmobranchii</taxon>
        <taxon>Galeomorphii</taxon>
        <taxon>Galeoidea</taxon>
        <taxon>Carcharhiniformes</taxon>
        <taxon>Scyliorhinidae</taxon>
        <taxon>Scyliorhinus</taxon>
    </lineage>
</organism>
<evidence type="ECO:0000313" key="2">
    <source>
        <dbReference type="EMBL" id="GCB68044.1"/>
    </source>
</evidence>
<gene>
    <name evidence="2" type="ORF">scyTo_0015187</name>
</gene>
<protein>
    <submittedName>
        <fullName evidence="2">Uncharacterized protein</fullName>
    </submittedName>
</protein>
<evidence type="ECO:0000313" key="3">
    <source>
        <dbReference type="Proteomes" id="UP000288216"/>
    </source>
</evidence>
<accession>A0A401P4I2</accession>
<reference evidence="2 3" key="1">
    <citation type="journal article" date="2018" name="Nat. Ecol. Evol.">
        <title>Shark genomes provide insights into elasmobranch evolution and the origin of vertebrates.</title>
        <authorList>
            <person name="Hara Y"/>
            <person name="Yamaguchi K"/>
            <person name="Onimaru K"/>
            <person name="Kadota M"/>
            <person name="Koyanagi M"/>
            <person name="Keeley SD"/>
            <person name="Tatsumi K"/>
            <person name="Tanaka K"/>
            <person name="Motone F"/>
            <person name="Kageyama Y"/>
            <person name="Nozu R"/>
            <person name="Adachi N"/>
            <person name="Nishimura O"/>
            <person name="Nakagawa R"/>
            <person name="Tanegashima C"/>
            <person name="Kiyatake I"/>
            <person name="Matsumoto R"/>
            <person name="Murakumo K"/>
            <person name="Nishida K"/>
            <person name="Terakita A"/>
            <person name="Kuratani S"/>
            <person name="Sato K"/>
            <person name="Hyodo S Kuraku.S."/>
        </authorList>
    </citation>
    <scope>NUCLEOTIDE SEQUENCE [LARGE SCALE GENOMIC DNA]</scope>
</reference>
<sequence>MEGFLLQGTLSVDGVYDILLYSHITGKDVIQDKSHPEKRNQMLRACKDLRNLYTLASSANYDNQICQMYQQYQQPGYAPQQQQPQAQPQYGLQYSGYNQQPSSQQQVFRKKNTNDTEGGWAFRYSYFGLWQSGIFPIS</sequence>
<comment type="caution">
    <text evidence="2">The sequence shown here is derived from an EMBL/GenBank/DDBJ whole genome shotgun (WGS) entry which is preliminary data.</text>
</comment>
<dbReference type="Proteomes" id="UP000288216">
    <property type="component" value="Unassembled WGS sequence"/>
</dbReference>
<dbReference type="EMBL" id="BFAA01008486">
    <property type="protein sequence ID" value="GCB68044.1"/>
    <property type="molecule type" value="Genomic_DNA"/>
</dbReference>
<dbReference type="AlphaFoldDB" id="A0A401P4I2"/>
<feature type="compositionally biased region" description="Low complexity" evidence="1">
    <location>
        <begin position="77"/>
        <end position="94"/>
    </location>
</feature>